<keyword evidence="1" id="KW-0812">Transmembrane</keyword>
<dbReference type="RefSeq" id="WP_142459227.1">
    <property type="nucleotide sequence ID" value="NZ_FXTJ01000005.1"/>
</dbReference>
<keyword evidence="1" id="KW-0472">Membrane</keyword>
<dbReference type="AlphaFoldDB" id="A0A521ELY0"/>
<keyword evidence="3" id="KW-0808">Transferase</keyword>
<feature type="transmembrane region" description="Helical" evidence="1">
    <location>
        <begin position="84"/>
        <end position="106"/>
    </location>
</feature>
<name>A0A521ELY0_9ACTN</name>
<evidence type="ECO:0000259" key="2">
    <source>
        <dbReference type="Pfam" id="PF01757"/>
    </source>
</evidence>
<feature type="transmembrane region" description="Helical" evidence="1">
    <location>
        <begin position="53"/>
        <end position="72"/>
    </location>
</feature>
<feature type="transmembrane region" description="Helical" evidence="1">
    <location>
        <begin position="242"/>
        <end position="262"/>
    </location>
</feature>
<proteinExistence type="predicted"/>
<feature type="transmembrane region" description="Helical" evidence="1">
    <location>
        <begin position="202"/>
        <end position="222"/>
    </location>
</feature>
<feature type="transmembrane region" description="Helical" evidence="1">
    <location>
        <begin position="274"/>
        <end position="296"/>
    </location>
</feature>
<evidence type="ECO:0000313" key="4">
    <source>
        <dbReference type="Proteomes" id="UP000317484"/>
    </source>
</evidence>
<dbReference type="GO" id="GO:0016747">
    <property type="term" value="F:acyltransferase activity, transferring groups other than amino-acyl groups"/>
    <property type="evidence" value="ECO:0007669"/>
    <property type="project" value="InterPro"/>
</dbReference>
<keyword evidence="1" id="KW-1133">Transmembrane helix</keyword>
<protein>
    <submittedName>
        <fullName evidence="3">Acyltransferase family protein</fullName>
    </submittedName>
</protein>
<dbReference type="Proteomes" id="UP000317484">
    <property type="component" value="Unassembled WGS sequence"/>
</dbReference>
<organism evidence="3 4">
    <name type="scientific">Geodermatophilus aquaeductus</name>
    <dbReference type="NCBI Taxonomy" id="1564161"/>
    <lineage>
        <taxon>Bacteria</taxon>
        <taxon>Bacillati</taxon>
        <taxon>Actinomycetota</taxon>
        <taxon>Actinomycetes</taxon>
        <taxon>Geodermatophilales</taxon>
        <taxon>Geodermatophilaceae</taxon>
        <taxon>Geodermatophilus</taxon>
    </lineage>
</organism>
<gene>
    <name evidence="3" type="ORF">SAMN06273567_105256</name>
</gene>
<feature type="transmembrane region" description="Helical" evidence="1">
    <location>
        <begin position="316"/>
        <end position="335"/>
    </location>
</feature>
<dbReference type="EMBL" id="FXTJ01000005">
    <property type="protein sequence ID" value="SMO84914.1"/>
    <property type="molecule type" value="Genomic_DNA"/>
</dbReference>
<reference evidence="3 4" key="1">
    <citation type="submission" date="2017-05" db="EMBL/GenBank/DDBJ databases">
        <authorList>
            <person name="Varghese N."/>
            <person name="Submissions S."/>
        </authorList>
    </citation>
    <scope>NUCLEOTIDE SEQUENCE [LARGE SCALE GENOMIC DNA]</scope>
    <source>
        <strain evidence="3 4">DSM 46834</strain>
    </source>
</reference>
<sequence>MSRDRGVDALRGLALAGVVAGHWLVTAPGVPGAVDGRVATGSPLREMPALAPASWLLQTLALFFLVAGWAAARSDGGAPWTAQLRRLAVPVGALVAGVAAVATALAVSGAPQGVVRTVVVLSLRPLWFLGVYLVLSLATPLLVRLDARSGPGAAALPLGLALAGPLLPGGVWATVGTTVCAWWVPWQLGVATARRPLGRGTCVALLAGGTAAVLLLVEVAGLPATAVGVPGAAASNLDPPSAATLALGLAQAGAAGLLLPLLRRGAGPLSDAAIGLGRAALPVFLLHQPLFVLLWLGTLPLGPLPGLHDAPDGPGWLLARAGWAALLALVLSRVLRPAPREAGRR</sequence>
<feature type="domain" description="Acyltransferase 3" evidence="2">
    <location>
        <begin position="6"/>
        <end position="313"/>
    </location>
</feature>
<feature type="transmembrane region" description="Helical" evidence="1">
    <location>
        <begin position="126"/>
        <end position="143"/>
    </location>
</feature>
<keyword evidence="3" id="KW-0012">Acyltransferase</keyword>
<keyword evidence="4" id="KW-1185">Reference proteome</keyword>
<dbReference type="Pfam" id="PF01757">
    <property type="entry name" value="Acyl_transf_3"/>
    <property type="match status" value="1"/>
</dbReference>
<dbReference type="InterPro" id="IPR002656">
    <property type="entry name" value="Acyl_transf_3_dom"/>
</dbReference>
<accession>A0A521ELY0</accession>
<evidence type="ECO:0000256" key="1">
    <source>
        <dbReference type="SAM" id="Phobius"/>
    </source>
</evidence>
<evidence type="ECO:0000313" key="3">
    <source>
        <dbReference type="EMBL" id="SMO84914.1"/>
    </source>
</evidence>
<feature type="transmembrane region" description="Helical" evidence="1">
    <location>
        <begin position="12"/>
        <end position="33"/>
    </location>
</feature>